<dbReference type="PANTHER" id="PTHR23292:SF6">
    <property type="entry name" value="FI16602P1-RELATED"/>
    <property type="match status" value="1"/>
</dbReference>
<gene>
    <name evidence="9" type="ORF">BSTOLATCC_MIC51125</name>
</gene>
<evidence type="ECO:0000256" key="3">
    <source>
        <dbReference type="ARBA" id="ARBA00022723"/>
    </source>
</evidence>
<dbReference type="EMBL" id="CAJZBQ010000051">
    <property type="protein sequence ID" value="CAG9330542.1"/>
    <property type="molecule type" value="Genomic_DNA"/>
</dbReference>
<evidence type="ECO:0000313" key="10">
    <source>
        <dbReference type="Proteomes" id="UP001162131"/>
    </source>
</evidence>
<dbReference type="PROSITE" id="PS51837">
    <property type="entry name" value="LITAF"/>
    <property type="match status" value="1"/>
</dbReference>
<protein>
    <recommendedName>
        <fullName evidence="8">LITAF domain-containing protein</fullName>
    </recommendedName>
</protein>
<dbReference type="InterPro" id="IPR037519">
    <property type="entry name" value="LITAF_fam"/>
</dbReference>
<comment type="subcellular location">
    <subcellularLocation>
        <location evidence="1">Membrane</location>
        <topology evidence="1">Peripheral membrane protein</topology>
    </subcellularLocation>
</comment>
<dbReference type="Pfam" id="PF10601">
    <property type="entry name" value="zf-LITAF-like"/>
    <property type="match status" value="1"/>
</dbReference>
<dbReference type="SMART" id="SM00714">
    <property type="entry name" value="LITAF"/>
    <property type="match status" value="1"/>
</dbReference>
<evidence type="ECO:0000256" key="2">
    <source>
        <dbReference type="ARBA" id="ARBA00005975"/>
    </source>
</evidence>
<keyword evidence="5 7" id="KW-0472">Membrane</keyword>
<comment type="caution">
    <text evidence="9">The sequence shown here is derived from an EMBL/GenBank/DDBJ whole genome shotgun (WGS) entry which is preliminary data.</text>
</comment>
<feature type="transmembrane region" description="Helical" evidence="7">
    <location>
        <begin position="111"/>
        <end position="135"/>
    </location>
</feature>
<dbReference type="AlphaFoldDB" id="A0AAU9JRX8"/>
<evidence type="ECO:0000259" key="8">
    <source>
        <dbReference type="PROSITE" id="PS51837"/>
    </source>
</evidence>
<dbReference type="Proteomes" id="UP001162131">
    <property type="component" value="Unassembled WGS sequence"/>
</dbReference>
<feature type="compositionally biased region" description="Low complexity" evidence="6">
    <location>
        <begin position="59"/>
        <end position="73"/>
    </location>
</feature>
<sequence>MSSGEKEPLKSGKNNPYYSQPASTSGPRIATLSQGSTYDQYPPSQYRAPSEPSYPPPQQYQAQPYYPQDNQNQDPYYNAVILHNEGRDPVQLYCPVCRRTVWTKIDTKPGWFTWLCCTLLCLIGCWLCCCIPFCIKRCKDTYHYCSVCSRALAIVEPYY</sequence>
<comment type="similarity">
    <text evidence="2">Belongs to the CDIP1/LITAF family.</text>
</comment>
<evidence type="ECO:0000256" key="1">
    <source>
        <dbReference type="ARBA" id="ARBA00004170"/>
    </source>
</evidence>
<proteinExistence type="inferred from homology"/>
<keyword evidence="10" id="KW-1185">Reference proteome</keyword>
<feature type="domain" description="LITAF" evidence="8">
    <location>
        <begin position="74"/>
        <end position="157"/>
    </location>
</feature>
<evidence type="ECO:0000256" key="7">
    <source>
        <dbReference type="SAM" id="Phobius"/>
    </source>
</evidence>
<accession>A0AAU9JRX8</accession>
<keyword evidence="7" id="KW-1133">Transmembrane helix</keyword>
<feature type="compositionally biased region" description="Basic and acidic residues" evidence="6">
    <location>
        <begin position="1"/>
        <end position="10"/>
    </location>
</feature>
<organism evidence="9 10">
    <name type="scientific">Blepharisma stoltei</name>
    <dbReference type="NCBI Taxonomy" id="1481888"/>
    <lineage>
        <taxon>Eukaryota</taxon>
        <taxon>Sar</taxon>
        <taxon>Alveolata</taxon>
        <taxon>Ciliophora</taxon>
        <taxon>Postciliodesmatophora</taxon>
        <taxon>Heterotrichea</taxon>
        <taxon>Heterotrichida</taxon>
        <taxon>Blepharismidae</taxon>
        <taxon>Blepharisma</taxon>
    </lineage>
</organism>
<evidence type="ECO:0000256" key="6">
    <source>
        <dbReference type="SAM" id="MobiDB-lite"/>
    </source>
</evidence>
<dbReference type="GO" id="GO:0008270">
    <property type="term" value="F:zinc ion binding"/>
    <property type="evidence" value="ECO:0007669"/>
    <property type="project" value="TreeGrafter"/>
</dbReference>
<dbReference type="PANTHER" id="PTHR23292">
    <property type="entry name" value="LIPOPOLYSACCHARIDE-INDUCED TUMOR NECROSIS FACTOR-ALPHA FACTOR"/>
    <property type="match status" value="1"/>
</dbReference>
<keyword evidence="3" id="KW-0479">Metal-binding</keyword>
<keyword evidence="4" id="KW-0862">Zinc</keyword>
<dbReference type="InterPro" id="IPR006629">
    <property type="entry name" value="LITAF"/>
</dbReference>
<evidence type="ECO:0000256" key="5">
    <source>
        <dbReference type="ARBA" id="ARBA00023136"/>
    </source>
</evidence>
<name>A0AAU9JRX8_9CILI</name>
<feature type="compositionally biased region" description="Polar residues" evidence="6">
    <location>
        <begin position="12"/>
        <end position="43"/>
    </location>
</feature>
<feature type="region of interest" description="Disordered" evidence="6">
    <location>
        <begin position="1"/>
        <end position="73"/>
    </location>
</feature>
<dbReference type="GO" id="GO:0016020">
    <property type="term" value="C:membrane"/>
    <property type="evidence" value="ECO:0007669"/>
    <property type="project" value="UniProtKB-SubCell"/>
</dbReference>
<evidence type="ECO:0000256" key="4">
    <source>
        <dbReference type="ARBA" id="ARBA00022833"/>
    </source>
</evidence>
<evidence type="ECO:0000313" key="9">
    <source>
        <dbReference type="EMBL" id="CAG9330542.1"/>
    </source>
</evidence>
<keyword evidence="7" id="KW-0812">Transmembrane</keyword>
<reference evidence="9" key="1">
    <citation type="submission" date="2021-09" db="EMBL/GenBank/DDBJ databases">
        <authorList>
            <consortium name="AG Swart"/>
            <person name="Singh M."/>
            <person name="Singh A."/>
            <person name="Seah K."/>
            <person name="Emmerich C."/>
        </authorList>
    </citation>
    <scope>NUCLEOTIDE SEQUENCE</scope>
    <source>
        <strain evidence="9">ATCC30299</strain>
    </source>
</reference>